<evidence type="ECO:0000313" key="2">
    <source>
        <dbReference type="Proteomes" id="UP000249130"/>
    </source>
</evidence>
<dbReference type="AlphaFoldDB" id="A0A327KHP0"/>
<accession>A0A327KHP0</accession>
<reference evidence="1 2" key="1">
    <citation type="submission" date="2017-07" db="EMBL/GenBank/DDBJ databases">
        <title>Draft Genome Sequences of Select Purple Nonsulfur Bacteria.</title>
        <authorList>
            <person name="Lasarre B."/>
            <person name="Mckinlay J.B."/>
        </authorList>
    </citation>
    <scope>NUCLEOTIDE SEQUENCE [LARGE SCALE GENOMIC DNA]</scope>
    <source>
        <strain evidence="1 2">DSM 5909</strain>
    </source>
</reference>
<comment type="caution">
    <text evidence="1">The sequence shown here is derived from an EMBL/GenBank/DDBJ whole genome shotgun (WGS) entry which is preliminary data.</text>
</comment>
<name>A0A327KHP0_9BRAD</name>
<dbReference type="Pfam" id="PF08843">
    <property type="entry name" value="AbiEii"/>
    <property type="match status" value="1"/>
</dbReference>
<dbReference type="OrthoDB" id="9808443at2"/>
<proteinExistence type="predicted"/>
<evidence type="ECO:0008006" key="3">
    <source>
        <dbReference type="Google" id="ProtNLM"/>
    </source>
</evidence>
<organism evidence="1 2">
    <name type="scientific">Rhodoplanes roseus</name>
    <dbReference type="NCBI Taxonomy" id="29409"/>
    <lineage>
        <taxon>Bacteria</taxon>
        <taxon>Pseudomonadati</taxon>
        <taxon>Pseudomonadota</taxon>
        <taxon>Alphaproteobacteria</taxon>
        <taxon>Hyphomicrobiales</taxon>
        <taxon>Nitrobacteraceae</taxon>
        <taxon>Rhodoplanes</taxon>
    </lineage>
</organism>
<dbReference type="Proteomes" id="UP000249130">
    <property type="component" value="Unassembled WGS sequence"/>
</dbReference>
<keyword evidence="2" id="KW-1185">Reference proteome</keyword>
<gene>
    <name evidence="1" type="ORF">CH341_29270</name>
</gene>
<dbReference type="EMBL" id="NPEX01000426">
    <property type="protein sequence ID" value="RAI37656.1"/>
    <property type="molecule type" value="Genomic_DNA"/>
</dbReference>
<protein>
    <recommendedName>
        <fullName evidence="3">Nucleotidyl transferase AbiEii/AbiGii toxin family protein</fullName>
    </recommendedName>
</protein>
<dbReference type="InterPro" id="IPR014942">
    <property type="entry name" value="AbiEii"/>
</dbReference>
<evidence type="ECO:0000313" key="1">
    <source>
        <dbReference type="EMBL" id="RAI37656.1"/>
    </source>
</evidence>
<sequence length="298" mass="32788">MQTRRPLRNRGASVRARLQAWAVDNSQTFDRALTRYVLEGLLDRLSRSVYRDRFVLKGAMLLLAWSDKPYRPTRDLDLLGFGDPAPDEICRIFCEICAVLVDDAVAFDLSGLTAETVGSTREYAGVRLRTTATVDRATTRVIVDIGFGDAVAPEIQEMDFPVLLGRGAPRLRTYPPEAVIAEKLHAMVVLGRANSRMKDFYDIWHLATPSRYDASRLVTAIAATFSRRRTAIPIGLPDALSSGFASDPLKLGQWDDFTRGVADRPGSLAEVVAFLRNVIMPHLKAARDLADPAGGNGG</sequence>